<keyword evidence="4" id="KW-1185">Reference proteome</keyword>
<feature type="transmembrane region" description="Helical" evidence="1">
    <location>
        <begin position="231"/>
        <end position="253"/>
    </location>
</feature>
<dbReference type="Proteomes" id="UP001366060">
    <property type="component" value="Unassembled WGS sequence"/>
</dbReference>
<feature type="domain" description="DUF4401" evidence="2">
    <location>
        <begin position="34"/>
        <end position="348"/>
    </location>
</feature>
<dbReference type="Pfam" id="PF14351">
    <property type="entry name" value="DUF4401"/>
    <property type="match status" value="1"/>
</dbReference>
<feature type="transmembrane region" description="Helical" evidence="1">
    <location>
        <begin position="197"/>
        <end position="219"/>
    </location>
</feature>
<feature type="transmembrane region" description="Helical" evidence="1">
    <location>
        <begin position="169"/>
        <end position="185"/>
    </location>
</feature>
<proteinExistence type="predicted"/>
<feature type="transmembrane region" description="Helical" evidence="1">
    <location>
        <begin position="97"/>
        <end position="115"/>
    </location>
</feature>
<gene>
    <name evidence="3" type="ORF">V6255_16925</name>
</gene>
<dbReference type="RefSeq" id="WP_341629203.1">
    <property type="nucleotide sequence ID" value="NZ_JBAKBA010000059.1"/>
</dbReference>
<feature type="transmembrane region" description="Helical" evidence="1">
    <location>
        <begin position="265"/>
        <end position="295"/>
    </location>
</feature>
<accession>A0ABU9HG38</accession>
<evidence type="ECO:0000259" key="2">
    <source>
        <dbReference type="Pfam" id="PF14351"/>
    </source>
</evidence>
<keyword evidence="1" id="KW-0812">Transmembrane</keyword>
<feature type="transmembrane region" description="Helical" evidence="1">
    <location>
        <begin position="39"/>
        <end position="60"/>
    </location>
</feature>
<feature type="transmembrane region" description="Helical" evidence="1">
    <location>
        <begin position="332"/>
        <end position="350"/>
    </location>
</feature>
<protein>
    <submittedName>
        <fullName evidence="3">DUF4401 domain-containing protein</fullName>
    </submittedName>
</protein>
<comment type="caution">
    <text evidence="3">The sequence shown here is derived from an EMBL/GenBank/DDBJ whole genome shotgun (WGS) entry which is preliminary data.</text>
</comment>
<sequence length="377" mass="42839">MKIQQTQQQRLWQQLQEKALVNGEFQPAETLDSPWFIKLLLACSGWFASLFILGFFLLTLQDLVENSTVCLVVGSGMILMAYQMLKNKPSEFLEHLMLAFSLAGQALLAWAIFIIDNTVFSVFPWFAIFIIQSSLSLIMPHYIHRVCSAFFASIALTICFHYLQLSAFTSASLLLLALFLVLNEWRSVKWQPACEAISYGIILLLIPLKASYIIGYDLAYWLNETTLEHSWYYYLDELLLLVAMLYLVITLMQRSQHHFPFNTKLAIICSTICLCLLSMQASGITIGFALLILGFSNSNKILQGLGITSLLFYISSYYYLLTLTLLEKSAILLMMGLFILAIRYALLKWLNPMQIHSDSSVLSHKQLNPQQGDTDAI</sequence>
<reference evidence="3 4" key="1">
    <citation type="submission" date="2024-02" db="EMBL/GenBank/DDBJ databases">
        <title>Bacteria isolated from the canopy kelp, Nereocystis luetkeana.</title>
        <authorList>
            <person name="Pfister C.A."/>
            <person name="Younker I.T."/>
            <person name="Light S.H."/>
        </authorList>
    </citation>
    <scope>NUCLEOTIDE SEQUENCE [LARGE SCALE GENOMIC DNA]</scope>
    <source>
        <strain evidence="3 4">TI.2.07</strain>
    </source>
</reference>
<keyword evidence="1" id="KW-0472">Membrane</keyword>
<feature type="transmembrane region" description="Helical" evidence="1">
    <location>
        <begin position="121"/>
        <end position="139"/>
    </location>
</feature>
<dbReference type="EMBL" id="JBAKBA010000059">
    <property type="protein sequence ID" value="MEL0660819.1"/>
    <property type="molecule type" value="Genomic_DNA"/>
</dbReference>
<organism evidence="3 4">
    <name type="scientific">Psychromonas arctica</name>
    <dbReference type="NCBI Taxonomy" id="168275"/>
    <lineage>
        <taxon>Bacteria</taxon>
        <taxon>Pseudomonadati</taxon>
        <taxon>Pseudomonadota</taxon>
        <taxon>Gammaproteobacteria</taxon>
        <taxon>Alteromonadales</taxon>
        <taxon>Psychromonadaceae</taxon>
        <taxon>Psychromonas</taxon>
    </lineage>
</organism>
<name>A0ABU9HG38_9GAMM</name>
<evidence type="ECO:0000256" key="1">
    <source>
        <dbReference type="SAM" id="Phobius"/>
    </source>
</evidence>
<feature type="transmembrane region" description="Helical" evidence="1">
    <location>
        <begin position="301"/>
        <end position="320"/>
    </location>
</feature>
<dbReference type="InterPro" id="IPR025513">
    <property type="entry name" value="DUF4401"/>
</dbReference>
<evidence type="ECO:0000313" key="3">
    <source>
        <dbReference type="EMBL" id="MEL0660819.1"/>
    </source>
</evidence>
<keyword evidence="1" id="KW-1133">Transmembrane helix</keyword>
<evidence type="ECO:0000313" key="4">
    <source>
        <dbReference type="Proteomes" id="UP001366060"/>
    </source>
</evidence>